<dbReference type="InterPro" id="IPR040756">
    <property type="entry name" value="Peptidase_M61_N"/>
</dbReference>
<feature type="domain" description="Peptidase M61 N-terminal" evidence="1">
    <location>
        <begin position="16"/>
        <end position="182"/>
    </location>
</feature>
<accession>A0ABP9CQ33</accession>
<dbReference type="EMBL" id="BAABJW010000003">
    <property type="protein sequence ID" value="GAA4812039.1"/>
    <property type="molecule type" value="Genomic_DNA"/>
</dbReference>
<name>A0ABP9CQ33_9FLAO</name>
<dbReference type="InterPro" id="IPR027268">
    <property type="entry name" value="Peptidase_M4/M1_CTD_sf"/>
</dbReference>
<sequence>MSVSQNRIVYTLNHTTNSGKINIEMEFDTLKANFIKLVIPRSGPGTYDLTNYLAFVSDVNGYSTSGKTLKGLIGDGSYFIFEEKDEMLNKISYEVDVKKMELDLLGAFASSKMREDYLGILGYSVFGFIEGYQKNGIILKINTNKNWPIFSTLRPAIDRNKGVDTYEVDNFDILADAQFLLGNEVQVYQVKESKIPLFVAAYAETPISVEEIGRRGLLSLNGLEDYFGYIPMPHYTMCYEFLKPLSEHHSYGFSMEHLNSMTASLNISNAIKEYDENARIGGIVHHMGHSWLPLRSYGTGYRPFEWQTAPIIETIWLNEGFIWYVSFYNVLGFKRILNFFNSTIDEAPEYIQDKSLKDLSILGSTQYSMDFRIGKNLFSRGALLAHDLDVLIQKETKGVKSFKDAILGLLKWTEVNKRAFEYNEIESIMSKSTSVDLSKVWNKWQKPIRN</sequence>
<protein>
    <recommendedName>
        <fullName evidence="1">Peptidase M61 N-terminal domain-containing protein</fullName>
    </recommendedName>
</protein>
<comment type="caution">
    <text evidence="2">The sequence shown here is derived from an EMBL/GenBank/DDBJ whole genome shotgun (WGS) entry which is preliminary data.</text>
</comment>
<evidence type="ECO:0000313" key="2">
    <source>
        <dbReference type="EMBL" id="GAA4812039.1"/>
    </source>
</evidence>
<reference evidence="3" key="1">
    <citation type="journal article" date="2019" name="Int. J. Syst. Evol. Microbiol.">
        <title>The Global Catalogue of Microorganisms (GCM) 10K type strain sequencing project: providing services to taxonomists for standard genome sequencing and annotation.</title>
        <authorList>
            <consortium name="The Broad Institute Genomics Platform"/>
            <consortium name="The Broad Institute Genome Sequencing Center for Infectious Disease"/>
            <person name="Wu L."/>
            <person name="Ma J."/>
        </authorList>
    </citation>
    <scope>NUCLEOTIDE SEQUENCE [LARGE SCALE GENOMIC DNA]</scope>
    <source>
        <strain evidence="3">JCM 18325</strain>
    </source>
</reference>
<proteinExistence type="predicted"/>
<dbReference type="Pfam" id="PF17899">
    <property type="entry name" value="Peptidase_M61_N"/>
    <property type="match status" value="1"/>
</dbReference>
<gene>
    <name evidence="2" type="ORF">GCM10023330_19110</name>
</gene>
<dbReference type="Proteomes" id="UP001501433">
    <property type="component" value="Unassembled WGS sequence"/>
</dbReference>
<organism evidence="2 3">
    <name type="scientific">Litoribaculum gwangyangense</name>
    <dbReference type="NCBI Taxonomy" id="1130722"/>
    <lineage>
        <taxon>Bacteria</taxon>
        <taxon>Pseudomonadati</taxon>
        <taxon>Bacteroidota</taxon>
        <taxon>Flavobacteriia</taxon>
        <taxon>Flavobacteriales</taxon>
        <taxon>Flavobacteriaceae</taxon>
        <taxon>Litoribaculum</taxon>
    </lineage>
</organism>
<keyword evidence="3" id="KW-1185">Reference proteome</keyword>
<evidence type="ECO:0000259" key="1">
    <source>
        <dbReference type="Pfam" id="PF17899"/>
    </source>
</evidence>
<dbReference type="Gene3D" id="1.10.390.10">
    <property type="entry name" value="Neutral Protease Domain 2"/>
    <property type="match status" value="1"/>
</dbReference>
<dbReference type="Gene3D" id="2.60.40.3650">
    <property type="match status" value="1"/>
</dbReference>
<evidence type="ECO:0000313" key="3">
    <source>
        <dbReference type="Proteomes" id="UP001501433"/>
    </source>
</evidence>